<dbReference type="SMART" id="SM00513">
    <property type="entry name" value="SAP"/>
    <property type="match status" value="1"/>
</dbReference>
<accession>A0A7J0FHL4</accession>
<keyword evidence="2" id="KW-0378">Hydrolase</keyword>
<dbReference type="Gene3D" id="1.10.720.30">
    <property type="entry name" value="SAP domain"/>
    <property type="match status" value="1"/>
</dbReference>
<proteinExistence type="predicted"/>
<comment type="caution">
    <text evidence="6">The sequence shown here is derived from an EMBL/GenBank/DDBJ whole genome shotgun (WGS) entry which is preliminary data.</text>
</comment>
<evidence type="ECO:0000313" key="6">
    <source>
        <dbReference type="EMBL" id="GFY98182.1"/>
    </source>
</evidence>
<evidence type="ECO:0000259" key="5">
    <source>
        <dbReference type="PROSITE" id="PS50800"/>
    </source>
</evidence>
<dbReference type="AlphaFoldDB" id="A0A7J0FHL4"/>
<dbReference type="PANTHER" id="PTHR22748:SF6">
    <property type="entry name" value="DNA-(APURINIC OR APYRIMIDINIC SITE) ENDONUCLEASE"/>
    <property type="match status" value="1"/>
</dbReference>
<keyword evidence="1 4" id="KW-0479">Metal-binding</keyword>
<dbReference type="Gene3D" id="3.60.10.10">
    <property type="entry name" value="Endonuclease/exonuclease/phosphatase"/>
    <property type="match status" value="1"/>
</dbReference>
<keyword evidence="4" id="KW-0464">Manganese</keyword>
<keyword evidence="6" id="KW-0255">Endonuclease</keyword>
<evidence type="ECO:0000256" key="2">
    <source>
        <dbReference type="ARBA" id="ARBA00022801"/>
    </source>
</evidence>
<feature type="binding site" evidence="4">
    <location>
        <position position="366"/>
    </location>
    <ligand>
        <name>Mg(2+)</name>
        <dbReference type="ChEBI" id="CHEBI:18420"/>
        <label>1</label>
    </ligand>
</feature>
<dbReference type="InterPro" id="IPR036361">
    <property type="entry name" value="SAP_dom_sf"/>
</dbReference>
<dbReference type="EMBL" id="BJWL01000012">
    <property type="protein sequence ID" value="GFY98182.1"/>
    <property type="molecule type" value="Genomic_DNA"/>
</dbReference>
<dbReference type="SUPFAM" id="SSF56219">
    <property type="entry name" value="DNase I-like"/>
    <property type="match status" value="1"/>
</dbReference>
<dbReference type="GO" id="GO:0005634">
    <property type="term" value="C:nucleus"/>
    <property type="evidence" value="ECO:0007669"/>
    <property type="project" value="TreeGrafter"/>
</dbReference>
<organism evidence="6 7">
    <name type="scientific">Actinidia rufa</name>
    <dbReference type="NCBI Taxonomy" id="165716"/>
    <lineage>
        <taxon>Eukaryota</taxon>
        <taxon>Viridiplantae</taxon>
        <taxon>Streptophyta</taxon>
        <taxon>Embryophyta</taxon>
        <taxon>Tracheophyta</taxon>
        <taxon>Spermatophyta</taxon>
        <taxon>Magnoliopsida</taxon>
        <taxon>eudicotyledons</taxon>
        <taxon>Gunneridae</taxon>
        <taxon>Pentapetalae</taxon>
        <taxon>asterids</taxon>
        <taxon>Ericales</taxon>
        <taxon>Actinidiaceae</taxon>
        <taxon>Actinidia</taxon>
    </lineage>
</organism>
<dbReference type="SUPFAM" id="SSF68906">
    <property type="entry name" value="SAP domain"/>
    <property type="match status" value="1"/>
</dbReference>
<evidence type="ECO:0000256" key="1">
    <source>
        <dbReference type="ARBA" id="ARBA00022723"/>
    </source>
</evidence>
<dbReference type="Pfam" id="PF02037">
    <property type="entry name" value="SAP"/>
    <property type="match status" value="1"/>
</dbReference>
<dbReference type="InterPro" id="IPR036691">
    <property type="entry name" value="Endo/exonu/phosph_ase_sf"/>
</dbReference>
<name>A0A7J0FHL4_9ERIC</name>
<dbReference type="PROSITE" id="PS50800">
    <property type="entry name" value="SAP"/>
    <property type="match status" value="1"/>
</dbReference>
<evidence type="ECO:0000256" key="3">
    <source>
        <dbReference type="ARBA" id="ARBA00022842"/>
    </source>
</evidence>
<dbReference type="PANTHER" id="PTHR22748">
    <property type="entry name" value="AP ENDONUCLEASE"/>
    <property type="match status" value="1"/>
</dbReference>
<dbReference type="GO" id="GO:0046872">
    <property type="term" value="F:metal ion binding"/>
    <property type="evidence" value="ECO:0007669"/>
    <property type="project" value="UniProtKB-KW"/>
</dbReference>
<dbReference type="InterPro" id="IPR004808">
    <property type="entry name" value="AP_endonuc_1"/>
</dbReference>
<dbReference type="GO" id="GO:0003906">
    <property type="term" value="F:DNA-(apurinic or apyrimidinic site) endonuclease activity"/>
    <property type="evidence" value="ECO:0007669"/>
    <property type="project" value="TreeGrafter"/>
</dbReference>
<dbReference type="PROSITE" id="PS00726">
    <property type="entry name" value="AP_NUCLEASE_F1_1"/>
    <property type="match status" value="1"/>
</dbReference>
<protein>
    <submittedName>
        <fullName evidence="6">Apurinic endonuclease-redox protein</fullName>
    </submittedName>
</protein>
<keyword evidence="6" id="KW-0540">Nuclease</keyword>
<sequence length="393" mass="43523">MFVRLQFVHSVGGPYAYAVRFVSLSPRTQHAAAAANLRIAVSLPLTVSMTQILKLGFQNLSNLTRKFCSFAVIPRNLKLRDLRTTGSRRLLCYSSAKMGKSMDVKPKTGRVFVKESVVKARKVETEIIGADSDIERMTVQELRSKLRSVGLPAKGCKRDLVSALRGFLNCKADGDGSLVAEDHKSSEMKLICSGKKSSKRKTISSSAEVHIQEVNTVLKVSERQCVKRREKQVYAEDGIEDAKTTIVTTSQKLSIKTAEVSGKKPSQLKGKATPEIANTVVGASGEANLSIAQDEPWTILAHKKPQKGWLAYNPRTMRPPPLTGNTKSVKLMSWNVNGLRALLKLERFSALQLAQREDFDVLCLQETKLQASFIFYFPSSSRNLLAFRSLHLP</sequence>
<keyword evidence="7" id="KW-1185">Reference proteome</keyword>
<comment type="cofactor">
    <cofactor evidence="4">
        <name>Mg(2+)</name>
        <dbReference type="ChEBI" id="CHEBI:18420"/>
    </cofactor>
    <cofactor evidence="4">
        <name>Mn(2+)</name>
        <dbReference type="ChEBI" id="CHEBI:29035"/>
    </cofactor>
    <text evidence="4">Probably binds two magnesium or manganese ions per subunit.</text>
</comment>
<dbReference type="InterPro" id="IPR020847">
    <property type="entry name" value="AP_endonuclease_F1_BS"/>
</dbReference>
<gene>
    <name evidence="6" type="ORF">Acr_12g0007230</name>
</gene>
<dbReference type="GO" id="GO:0008311">
    <property type="term" value="F:double-stranded DNA 3'-5' DNA exonuclease activity"/>
    <property type="evidence" value="ECO:0007669"/>
    <property type="project" value="TreeGrafter"/>
</dbReference>
<dbReference type="OrthoDB" id="498125at2759"/>
<evidence type="ECO:0000256" key="4">
    <source>
        <dbReference type="PIRSR" id="PIRSR604808-2"/>
    </source>
</evidence>
<evidence type="ECO:0000313" key="7">
    <source>
        <dbReference type="Proteomes" id="UP000585474"/>
    </source>
</evidence>
<dbReference type="Proteomes" id="UP000585474">
    <property type="component" value="Unassembled WGS sequence"/>
</dbReference>
<feature type="binding site" evidence="4">
    <location>
        <position position="335"/>
    </location>
    <ligand>
        <name>Mg(2+)</name>
        <dbReference type="ChEBI" id="CHEBI:18420"/>
        <label>1</label>
    </ligand>
</feature>
<feature type="domain" description="SAP" evidence="5">
    <location>
        <begin position="134"/>
        <end position="168"/>
    </location>
</feature>
<reference evidence="6 7" key="1">
    <citation type="submission" date="2019-07" db="EMBL/GenBank/DDBJ databases">
        <title>De Novo Assembly of kiwifruit Actinidia rufa.</title>
        <authorList>
            <person name="Sugita-Konishi S."/>
            <person name="Sato K."/>
            <person name="Mori E."/>
            <person name="Abe Y."/>
            <person name="Kisaki G."/>
            <person name="Hamano K."/>
            <person name="Suezawa K."/>
            <person name="Otani M."/>
            <person name="Fukuda T."/>
            <person name="Manabe T."/>
            <person name="Gomi K."/>
            <person name="Tabuchi M."/>
            <person name="Akimitsu K."/>
            <person name="Kataoka I."/>
        </authorList>
    </citation>
    <scope>NUCLEOTIDE SEQUENCE [LARGE SCALE GENOMIC DNA]</scope>
    <source>
        <strain evidence="7">cv. Fuchu</strain>
    </source>
</reference>
<dbReference type="GO" id="GO:0008081">
    <property type="term" value="F:phosphoric diester hydrolase activity"/>
    <property type="evidence" value="ECO:0007669"/>
    <property type="project" value="TreeGrafter"/>
</dbReference>
<dbReference type="GO" id="GO:0003677">
    <property type="term" value="F:DNA binding"/>
    <property type="evidence" value="ECO:0007669"/>
    <property type="project" value="InterPro"/>
</dbReference>
<dbReference type="GO" id="GO:0006284">
    <property type="term" value="P:base-excision repair"/>
    <property type="evidence" value="ECO:0007669"/>
    <property type="project" value="TreeGrafter"/>
</dbReference>
<keyword evidence="3 4" id="KW-0460">Magnesium</keyword>
<dbReference type="InterPro" id="IPR003034">
    <property type="entry name" value="SAP_dom"/>
</dbReference>